<dbReference type="PROSITE" id="PS00597">
    <property type="entry name" value="PLANT_LTP"/>
    <property type="match status" value="1"/>
</dbReference>
<evidence type="ECO:0000313" key="4">
    <source>
        <dbReference type="EMBL" id="KAI3909611.1"/>
    </source>
</evidence>
<evidence type="ECO:0000313" key="5">
    <source>
        <dbReference type="Proteomes" id="UP001202328"/>
    </source>
</evidence>
<dbReference type="GO" id="GO:0008289">
    <property type="term" value="F:lipid binding"/>
    <property type="evidence" value="ECO:0007669"/>
    <property type="project" value="UniProtKB-KW"/>
</dbReference>
<gene>
    <name evidence="4" type="ORF">MKW98_014028</name>
</gene>
<dbReference type="InterPro" id="IPR036312">
    <property type="entry name" value="Bifun_inhib/LTP/seed_sf"/>
</dbReference>
<feature type="signal peptide" evidence="2">
    <location>
        <begin position="1"/>
        <end position="24"/>
    </location>
</feature>
<dbReference type="Proteomes" id="UP001202328">
    <property type="component" value="Unassembled WGS sequence"/>
</dbReference>
<dbReference type="CDD" id="cd01960">
    <property type="entry name" value="nsLTP1"/>
    <property type="match status" value="1"/>
</dbReference>
<keyword evidence="5" id="KW-1185">Reference proteome</keyword>
<sequence>MMKVFFCVVAVLAMAHMMVEPTQAAFTCTDVDRCLVQCMPYLVGTATVPASACCDGVKQIKGMTITIEDKRQACGCVKDAANKYQNIKEDAASGLPTKCGVPLSYPISKNIDCSTLGYTGRVLILAELLDESKVVPISVYGNLEIEITGVAHDSREKTCSKDREACFYRVLLLFPMPENPVTSNFWDNDATMISNL</sequence>
<keyword evidence="1" id="KW-0446">Lipid-binding</keyword>
<dbReference type="Pfam" id="PF00234">
    <property type="entry name" value="Tryp_alpha_amyl"/>
    <property type="match status" value="1"/>
</dbReference>
<proteinExistence type="inferred from homology"/>
<dbReference type="SMART" id="SM00499">
    <property type="entry name" value="AAI"/>
    <property type="match status" value="1"/>
</dbReference>
<dbReference type="EMBL" id="JAJJMB010010315">
    <property type="protein sequence ID" value="KAI3909611.1"/>
    <property type="molecule type" value="Genomic_DNA"/>
</dbReference>
<dbReference type="PRINTS" id="PR00382">
    <property type="entry name" value="LIPIDTRNSFER"/>
</dbReference>
<organism evidence="4 5">
    <name type="scientific">Papaver atlanticum</name>
    <dbReference type="NCBI Taxonomy" id="357466"/>
    <lineage>
        <taxon>Eukaryota</taxon>
        <taxon>Viridiplantae</taxon>
        <taxon>Streptophyta</taxon>
        <taxon>Embryophyta</taxon>
        <taxon>Tracheophyta</taxon>
        <taxon>Spermatophyta</taxon>
        <taxon>Magnoliopsida</taxon>
        <taxon>Ranunculales</taxon>
        <taxon>Papaveraceae</taxon>
        <taxon>Papaveroideae</taxon>
        <taxon>Papaver</taxon>
    </lineage>
</organism>
<protein>
    <recommendedName>
        <fullName evidence="1">Non-specific lipid-transfer protein</fullName>
    </recommendedName>
</protein>
<feature type="chain" id="PRO_5042153128" description="Non-specific lipid-transfer protein" evidence="2">
    <location>
        <begin position="25"/>
        <end position="196"/>
    </location>
</feature>
<dbReference type="Gene3D" id="1.10.110.10">
    <property type="entry name" value="Plant lipid-transfer and hydrophobic proteins"/>
    <property type="match status" value="1"/>
</dbReference>
<accession>A0AAD4XGT3</accession>
<keyword evidence="2" id="KW-0732">Signal</keyword>
<feature type="domain" description="Bifunctional inhibitor/plant lipid transfer protein/seed storage helical" evidence="3">
    <location>
        <begin position="28"/>
        <end position="113"/>
    </location>
</feature>
<dbReference type="GO" id="GO:0006869">
    <property type="term" value="P:lipid transport"/>
    <property type="evidence" value="ECO:0007669"/>
    <property type="project" value="InterPro"/>
</dbReference>
<name>A0AAD4XGT3_9MAGN</name>
<keyword evidence="1" id="KW-0813">Transport</keyword>
<dbReference type="InterPro" id="IPR016140">
    <property type="entry name" value="Bifunc_inhib/LTP/seed_store"/>
</dbReference>
<dbReference type="AlphaFoldDB" id="A0AAD4XGT3"/>
<comment type="similarity">
    <text evidence="1">Belongs to the plant LTP family.</text>
</comment>
<evidence type="ECO:0000256" key="2">
    <source>
        <dbReference type="SAM" id="SignalP"/>
    </source>
</evidence>
<evidence type="ECO:0000256" key="1">
    <source>
        <dbReference type="RuleBase" id="RU000628"/>
    </source>
</evidence>
<dbReference type="InterPro" id="IPR000528">
    <property type="entry name" value="Plant_nsLTP"/>
</dbReference>
<dbReference type="PANTHER" id="PTHR33076">
    <property type="entry name" value="NON-SPECIFIC LIPID-TRANSFER PROTEIN 2-RELATED"/>
    <property type="match status" value="1"/>
</dbReference>
<dbReference type="SUPFAM" id="SSF47699">
    <property type="entry name" value="Bifunctional inhibitor/lipid-transfer protein/seed storage 2S albumin"/>
    <property type="match status" value="1"/>
</dbReference>
<reference evidence="4" key="1">
    <citation type="submission" date="2022-04" db="EMBL/GenBank/DDBJ databases">
        <title>A functionally conserved STORR gene fusion in Papaver species that diverged 16.8 million years ago.</title>
        <authorList>
            <person name="Catania T."/>
        </authorList>
    </citation>
    <scope>NUCLEOTIDE SEQUENCE</scope>
    <source>
        <strain evidence="4">S-188037</strain>
    </source>
</reference>
<comment type="caution">
    <text evidence="4">The sequence shown here is derived from an EMBL/GenBank/DDBJ whole genome shotgun (WGS) entry which is preliminary data.</text>
</comment>
<evidence type="ECO:0000259" key="3">
    <source>
        <dbReference type="SMART" id="SM00499"/>
    </source>
</evidence>
<comment type="function">
    <text evidence="1">Plant non-specific lipid-transfer proteins transfer phospholipids as well as galactolipids across membranes. May play a role in wax or cutin deposition in the cell walls of expanding epidermal cells and certain secretory tissues.</text>
</comment>